<evidence type="ECO:0000256" key="2">
    <source>
        <dbReference type="ARBA" id="ARBA00009840"/>
    </source>
</evidence>
<dbReference type="GO" id="GO:0006310">
    <property type="term" value="P:DNA recombination"/>
    <property type="evidence" value="ECO:0007669"/>
    <property type="project" value="UniProtKB-KW"/>
</dbReference>
<accession>A0A4V2NKY1</accession>
<gene>
    <name evidence="5" type="primary">rmuC</name>
    <name evidence="5" type="ORF">EZM97_34145</name>
</gene>
<comment type="function">
    <text evidence="1">Involved in DNA recombination.</text>
</comment>
<dbReference type="Pfam" id="PF02646">
    <property type="entry name" value="RmuC"/>
    <property type="match status" value="1"/>
</dbReference>
<sequence>MPLTDLLLLVLIVAVVALLVLQLLLLQRSRGDAGLTARLDALKDDNRHLRDALTQEQRAGRGEITQTLGQFRGLVQEQLGGMSAQQHERIGHFGQRLDVLTERTDTGLQSLAQRLTEDARRSREELMLALNRFGEQQQQRLAALTADNEKRLIEVRETLETKLGAIQQDNAAKLEQMRATVDEKLQSTLETRLGQSFKLVSERLEAVQRGLGEMQNLATGVGDLKRVLTNVKTRGILGEVQLGALLEQMLTPDQYESNVATMPGSGDRVEFAIRLPGADRDHPVWLPVDAKFPREDYERLLDAQERADADAAALAAAALERRVREEAKTIRSKYVAPPHTTDFAILFLPTEGLYAEVLRRPGLFEALQHDYRVTVAGPTTLSALLNSLQMGFRTLAIQQRSSEVWQLLGAVKSEFGKFATILEKAERQLSTVSKSIGDAGKKTRTIERRLRGVESLSGDDATRLLGDALPAIEDASEDDVEA</sequence>
<dbReference type="InterPro" id="IPR003798">
    <property type="entry name" value="DNA_recombination_RmuC"/>
</dbReference>
<dbReference type="Proteomes" id="UP000291822">
    <property type="component" value="Unassembled WGS sequence"/>
</dbReference>
<comment type="caution">
    <text evidence="5">The sequence shown here is derived from an EMBL/GenBank/DDBJ whole genome shotgun (WGS) entry which is preliminary data.</text>
</comment>
<evidence type="ECO:0000256" key="4">
    <source>
        <dbReference type="ARBA" id="ARBA00023172"/>
    </source>
</evidence>
<name>A0A4V2NKY1_9GAMM</name>
<dbReference type="Gene3D" id="1.20.120.20">
    <property type="entry name" value="Apolipoprotein"/>
    <property type="match status" value="1"/>
</dbReference>
<dbReference type="RefSeq" id="WP_131413331.1">
    <property type="nucleotide sequence ID" value="NZ_SJTG01000006.1"/>
</dbReference>
<dbReference type="EMBL" id="SJTG01000006">
    <property type="protein sequence ID" value="TCI06522.1"/>
    <property type="molecule type" value="Genomic_DNA"/>
</dbReference>
<keyword evidence="6" id="KW-1185">Reference proteome</keyword>
<dbReference type="PANTHER" id="PTHR30563">
    <property type="entry name" value="DNA RECOMBINATION PROTEIN RMUC"/>
    <property type="match status" value="1"/>
</dbReference>
<keyword evidence="3" id="KW-0175">Coiled coil</keyword>
<evidence type="ECO:0000256" key="1">
    <source>
        <dbReference type="ARBA" id="ARBA00003416"/>
    </source>
</evidence>
<keyword evidence="4" id="KW-0233">DNA recombination</keyword>
<dbReference type="AlphaFoldDB" id="A0A4V2NKY1"/>
<dbReference type="PANTHER" id="PTHR30563:SF0">
    <property type="entry name" value="DNA RECOMBINATION PROTEIN RMUC"/>
    <property type="match status" value="1"/>
</dbReference>
<proteinExistence type="inferred from homology"/>
<comment type="similarity">
    <text evidence="2">Belongs to the RmuC family.</text>
</comment>
<evidence type="ECO:0000256" key="3">
    <source>
        <dbReference type="ARBA" id="ARBA00023054"/>
    </source>
</evidence>
<evidence type="ECO:0000313" key="5">
    <source>
        <dbReference type="EMBL" id="TCI06522.1"/>
    </source>
</evidence>
<organism evidence="5 6">
    <name type="scientific">Dyella soli</name>
    <dbReference type="NCBI Taxonomy" id="522319"/>
    <lineage>
        <taxon>Bacteria</taxon>
        <taxon>Pseudomonadati</taxon>
        <taxon>Pseudomonadota</taxon>
        <taxon>Gammaproteobacteria</taxon>
        <taxon>Lysobacterales</taxon>
        <taxon>Rhodanobacteraceae</taxon>
        <taxon>Dyella</taxon>
    </lineage>
</organism>
<protein>
    <submittedName>
        <fullName evidence="5">DNA recombination protein RmuC</fullName>
    </submittedName>
</protein>
<reference evidence="5 6" key="1">
    <citation type="submission" date="2019-02" db="EMBL/GenBank/DDBJ databases">
        <title>Dyella amyloliquefaciens sp. nov., isolated from forest soil.</title>
        <authorList>
            <person name="Gao Z.-H."/>
            <person name="Qiu L.-H."/>
        </authorList>
    </citation>
    <scope>NUCLEOTIDE SEQUENCE [LARGE SCALE GENOMIC DNA]</scope>
    <source>
        <strain evidence="5 6">KACC 12747</strain>
    </source>
</reference>
<evidence type="ECO:0000313" key="6">
    <source>
        <dbReference type="Proteomes" id="UP000291822"/>
    </source>
</evidence>